<evidence type="ECO:0000313" key="3">
    <source>
        <dbReference type="Proteomes" id="UP001157355"/>
    </source>
</evidence>
<accession>A0AA37X1D2</accession>
<evidence type="ECO:0000313" key="2">
    <source>
        <dbReference type="EMBL" id="GLS86690.1"/>
    </source>
</evidence>
<name>A0AA37X1D2_9RHOB</name>
<gene>
    <name evidence="2" type="ORF">GCM10010873_16640</name>
</gene>
<evidence type="ECO:0000256" key="1">
    <source>
        <dbReference type="SAM" id="Phobius"/>
    </source>
</evidence>
<keyword evidence="3" id="KW-1185">Reference proteome</keyword>
<dbReference type="Proteomes" id="UP001157355">
    <property type="component" value="Unassembled WGS sequence"/>
</dbReference>
<keyword evidence="1" id="KW-1133">Transmembrane helix</keyword>
<sequence>MFDYIAAWIGQHDGWISVSLIPLQTKGPSIVPNFVAAAVTFLAAFFSFWLTLRRDIISRKHEADARVSARELESENRRQERLKAGAAEALSGFFKLQQWVEVLGAIKQHIDAQYADKDVGIIRETDPFLVIGPTAGKLVEPDRLFPAEFSFLLTADNSKILSAIGLLERRAVNSSHLFTLYSTEREALNRWQSNLPGYERTLDGPLATEKIPAQFVSEFNFRGAQLNRLIVGLIEHLDEDFQNAVKTTQQFLDAAHTFYAPHFPKIEAMS</sequence>
<dbReference type="EMBL" id="BSPP01000005">
    <property type="protein sequence ID" value="GLS86690.1"/>
    <property type="molecule type" value="Genomic_DNA"/>
</dbReference>
<feature type="transmembrane region" description="Helical" evidence="1">
    <location>
        <begin position="30"/>
        <end position="52"/>
    </location>
</feature>
<keyword evidence="1" id="KW-0472">Membrane</keyword>
<dbReference type="AlphaFoldDB" id="A0AA37X1D2"/>
<reference evidence="2 3" key="1">
    <citation type="journal article" date="2014" name="Int. J. Syst. Evol. Microbiol.">
        <title>Complete genome sequence of Corynebacterium casei LMG S-19264T (=DSM 44701T), isolated from a smear-ripened cheese.</title>
        <authorList>
            <consortium name="US DOE Joint Genome Institute (JGI-PGF)"/>
            <person name="Walter F."/>
            <person name="Albersmeier A."/>
            <person name="Kalinowski J."/>
            <person name="Ruckert C."/>
        </authorList>
    </citation>
    <scope>NUCLEOTIDE SEQUENCE [LARGE SCALE GENOMIC DNA]</scope>
    <source>
        <strain evidence="2 3">NBRC 111766</strain>
    </source>
</reference>
<organism evidence="2 3">
    <name type="scientific">Cypionkella aquatica</name>
    <dbReference type="NCBI Taxonomy" id="1756042"/>
    <lineage>
        <taxon>Bacteria</taxon>
        <taxon>Pseudomonadati</taxon>
        <taxon>Pseudomonadota</taxon>
        <taxon>Alphaproteobacteria</taxon>
        <taxon>Rhodobacterales</taxon>
        <taxon>Paracoccaceae</taxon>
        <taxon>Cypionkella</taxon>
    </lineage>
</organism>
<dbReference type="RefSeq" id="WP_284324906.1">
    <property type="nucleotide sequence ID" value="NZ_BSPP01000005.1"/>
</dbReference>
<comment type="caution">
    <text evidence="2">The sequence shown here is derived from an EMBL/GenBank/DDBJ whole genome shotgun (WGS) entry which is preliminary data.</text>
</comment>
<proteinExistence type="predicted"/>
<keyword evidence="1" id="KW-0812">Transmembrane</keyword>
<protein>
    <submittedName>
        <fullName evidence="2">Uncharacterized protein</fullName>
    </submittedName>
</protein>